<evidence type="ECO:0000256" key="1">
    <source>
        <dbReference type="SAM" id="MobiDB-lite"/>
    </source>
</evidence>
<proteinExistence type="predicted"/>
<keyword evidence="3" id="KW-1185">Reference proteome</keyword>
<accession>A0A7C8MBB7</accession>
<dbReference type="EMBL" id="JAADJZ010000007">
    <property type="protein sequence ID" value="KAF2873896.1"/>
    <property type="molecule type" value="Genomic_DNA"/>
</dbReference>
<dbReference type="Proteomes" id="UP000481861">
    <property type="component" value="Unassembled WGS sequence"/>
</dbReference>
<name>A0A7C8MBB7_9PLEO</name>
<evidence type="ECO:0000313" key="2">
    <source>
        <dbReference type="EMBL" id="KAF2873896.1"/>
    </source>
</evidence>
<comment type="caution">
    <text evidence="2">The sequence shown here is derived from an EMBL/GenBank/DDBJ whole genome shotgun (WGS) entry which is preliminary data.</text>
</comment>
<organism evidence="2 3">
    <name type="scientific">Massariosphaeria phaeospora</name>
    <dbReference type="NCBI Taxonomy" id="100035"/>
    <lineage>
        <taxon>Eukaryota</taxon>
        <taxon>Fungi</taxon>
        <taxon>Dikarya</taxon>
        <taxon>Ascomycota</taxon>
        <taxon>Pezizomycotina</taxon>
        <taxon>Dothideomycetes</taxon>
        <taxon>Pleosporomycetidae</taxon>
        <taxon>Pleosporales</taxon>
        <taxon>Pleosporales incertae sedis</taxon>
        <taxon>Massariosphaeria</taxon>
    </lineage>
</organism>
<feature type="compositionally biased region" description="Low complexity" evidence="1">
    <location>
        <begin position="107"/>
        <end position="117"/>
    </location>
</feature>
<evidence type="ECO:0000313" key="3">
    <source>
        <dbReference type="Proteomes" id="UP000481861"/>
    </source>
</evidence>
<dbReference type="AlphaFoldDB" id="A0A7C8MBB7"/>
<feature type="compositionally biased region" description="Polar residues" evidence="1">
    <location>
        <begin position="180"/>
        <end position="193"/>
    </location>
</feature>
<dbReference type="OrthoDB" id="5389296at2759"/>
<sequence>MPTHTPSPRRFLAPNPPSTQRPKSKPQSSLRHNVTAQTPKFSLPPRELHTPVAQSPRVTPAKRFVLAPTPSDSAVAKGKDRVEDEPWQSTPRPRPARKLKRVESIEEASQSSPSASPDDGAREGGDILFNIEARNKRRRVTPEPRSSSPSQGVSRYTPASAHSARFRVPAPRTPAIFANASVSGTPAPATTNRPQFLLPPQPPSPVSNQTPLPETFSPSRKNQKYIPGGLASTLQSWVIETANTGYAAQNSGSVIWGKDKEDGVRMKVRVGCLGSDRDVQRQEIDCFQGGVVFVRGETDPGAYNASRSSYLARDGGEVKLLLAGQGGSRGAGVRIKIGAVIGLRAPLWDVDIGDEKWVFGVDWVLL</sequence>
<feature type="compositionally biased region" description="Polar residues" evidence="1">
    <location>
        <begin position="206"/>
        <end position="220"/>
    </location>
</feature>
<feature type="region of interest" description="Disordered" evidence="1">
    <location>
        <begin position="180"/>
        <end position="221"/>
    </location>
</feature>
<gene>
    <name evidence="2" type="ORF">BDV95DRAFT_488849</name>
</gene>
<reference evidence="2 3" key="1">
    <citation type="submission" date="2020-01" db="EMBL/GenBank/DDBJ databases">
        <authorList>
            <consortium name="DOE Joint Genome Institute"/>
            <person name="Haridas S."/>
            <person name="Albert R."/>
            <person name="Binder M."/>
            <person name="Bloem J."/>
            <person name="Labutti K."/>
            <person name="Salamov A."/>
            <person name="Andreopoulos B."/>
            <person name="Baker S.E."/>
            <person name="Barry K."/>
            <person name="Bills G."/>
            <person name="Bluhm B.H."/>
            <person name="Cannon C."/>
            <person name="Castanera R."/>
            <person name="Culley D.E."/>
            <person name="Daum C."/>
            <person name="Ezra D."/>
            <person name="Gonzalez J.B."/>
            <person name="Henrissat B."/>
            <person name="Kuo A."/>
            <person name="Liang C."/>
            <person name="Lipzen A."/>
            <person name="Lutzoni F."/>
            <person name="Magnuson J."/>
            <person name="Mondo S."/>
            <person name="Nolan M."/>
            <person name="Ohm R."/>
            <person name="Pangilinan J."/>
            <person name="Park H.-J.H."/>
            <person name="Ramirez L."/>
            <person name="Alfaro M."/>
            <person name="Sun H."/>
            <person name="Tritt A."/>
            <person name="Yoshinaga Y."/>
            <person name="Zwiers L.-H.L."/>
            <person name="Turgeon B.G."/>
            <person name="Goodwin S.B."/>
            <person name="Spatafora J.W."/>
            <person name="Crous P.W."/>
            <person name="Grigoriev I.V."/>
        </authorList>
    </citation>
    <scope>NUCLEOTIDE SEQUENCE [LARGE SCALE GENOMIC DNA]</scope>
    <source>
        <strain evidence="2 3">CBS 611.86</strain>
    </source>
</reference>
<feature type="compositionally biased region" description="Polar residues" evidence="1">
    <location>
        <begin position="144"/>
        <end position="154"/>
    </location>
</feature>
<feature type="compositionally biased region" description="Polar residues" evidence="1">
    <location>
        <begin position="20"/>
        <end position="40"/>
    </location>
</feature>
<feature type="region of interest" description="Disordered" evidence="1">
    <location>
        <begin position="1"/>
        <end position="168"/>
    </location>
</feature>
<protein>
    <submittedName>
        <fullName evidence="2">Uncharacterized protein</fullName>
    </submittedName>
</protein>